<gene>
    <name evidence="1" type="ORF">Vgi01_51920</name>
</gene>
<dbReference type="RefSeq" id="WP_239089156.1">
    <property type="nucleotide sequence ID" value="NZ_BAAAGZ010000057.1"/>
</dbReference>
<accession>A0ABQ4IKS6</accession>
<name>A0ABQ4IKS6_9ACTN</name>
<dbReference type="Proteomes" id="UP000647860">
    <property type="component" value="Unassembled WGS sequence"/>
</dbReference>
<keyword evidence="2" id="KW-1185">Reference proteome</keyword>
<protein>
    <submittedName>
        <fullName evidence="1">Uncharacterized protein</fullName>
    </submittedName>
</protein>
<proteinExistence type="predicted"/>
<reference evidence="1 2" key="1">
    <citation type="submission" date="2021-01" db="EMBL/GenBank/DDBJ databases">
        <title>Whole genome shotgun sequence of Verrucosispora gifhornensis NBRC 16317.</title>
        <authorList>
            <person name="Komaki H."/>
            <person name="Tamura T."/>
        </authorList>
    </citation>
    <scope>NUCLEOTIDE SEQUENCE [LARGE SCALE GENOMIC DNA]</scope>
    <source>
        <strain evidence="1 2">NBRC 16317</strain>
    </source>
</reference>
<evidence type="ECO:0000313" key="2">
    <source>
        <dbReference type="Proteomes" id="UP000647860"/>
    </source>
</evidence>
<sequence length="51" mass="5720">MGRCIAFREAGGVYLQSRAGRNLTGGISRAVTVLLGRLDRRRRLRYTAPTR</sequence>
<evidence type="ECO:0000313" key="1">
    <source>
        <dbReference type="EMBL" id="GIJ18508.1"/>
    </source>
</evidence>
<comment type="caution">
    <text evidence="1">The sequence shown here is derived from an EMBL/GenBank/DDBJ whole genome shotgun (WGS) entry which is preliminary data.</text>
</comment>
<organism evidence="1 2">
    <name type="scientific">Micromonospora gifhornensis</name>
    <dbReference type="NCBI Taxonomy" id="84594"/>
    <lineage>
        <taxon>Bacteria</taxon>
        <taxon>Bacillati</taxon>
        <taxon>Actinomycetota</taxon>
        <taxon>Actinomycetes</taxon>
        <taxon>Micromonosporales</taxon>
        <taxon>Micromonosporaceae</taxon>
        <taxon>Micromonospora</taxon>
    </lineage>
</organism>
<dbReference type="EMBL" id="BOPA01000042">
    <property type="protein sequence ID" value="GIJ18508.1"/>
    <property type="molecule type" value="Genomic_DNA"/>
</dbReference>